<dbReference type="Gene3D" id="1.20.120.1200">
    <property type="entry name" value="NADH-ubiquinone/plastoquinone oxidoreductase chain 6, subunit NuoJ"/>
    <property type="match status" value="1"/>
</dbReference>
<evidence type="ECO:0000256" key="2">
    <source>
        <dbReference type="SAM" id="SignalP"/>
    </source>
</evidence>
<keyword evidence="1" id="KW-0472">Membrane</keyword>
<sequence length="166" mass="18977">MTLILLLSLIISLCFSMPLMTQPISLAVLLLLLSLYVASLIFFGSSAWFGYILFLIYIGGLLVMFVYITTLIPNSVFKKQFTKLFFPLNTIFWFLMINLTEFTGLMLEESSKTSNMWGAFFNNLGYSLFSPFNLMMIISLALILFFVLICVVKICYFSNGPLRPFK</sequence>
<keyword evidence="3" id="KW-0496">Mitochondrion</keyword>
<geneLocation type="mitochondrion" evidence="3"/>
<dbReference type="InterPro" id="IPR042106">
    <property type="entry name" value="Nuo/plastoQ_OxRdtase_6_NuoJ"/>
</dbReference>
<accession>A0A0E3DE45</accession>
<feature type="transmembrane region" description="Helical" evidence="1">
    <location>
        <begin position="84"/>
        <end position="107"/>
    </location>
</feature>
<organism evidence="3">
    <name type="scientific">Cryptochiton stelleri</name>
    <name type="common">Giant gumboot chiton</name>
    <dbReference type="NCBI Taxonomy" id="6655"/>
    <lineage>
        <taxon>Eukaryota</taxon>
        <taxon>Metazoa</taxon>
        <taxon>Spiralia</taxon>
        <taxon>Lophotrochozoa</taxon>
        <taxon>Mollusca</taxon>
        <taxon>Polyplacophora</taxon>
        <taxon>Neoloricata</taxon>
        <taxon>Chitonida</taxon>
        <taxon>Acanthochitonina</taxon>
        <taxon>Mopaliidae</taxon>
        <taxon>Cryptochiton</taxon>
    </lineage>
</organism>
<name>A0A0E3DE45_CRYST</name>
<keyword evidence="2" id="KW-0732">Signal</keyword>
<keyword evidence="1" id="KW-0812">Transmembrane</keyword>
<dbReference type="AlphaFoldDB" id="A0A0E3DE45"/>
<dbReference type="EMBL" id="KJ569363">
    <property type="protein sequence ID" value="AIA77086.1"/>
    <property type="molecule type" value="Genomic_DNA"/>
</dbReference>
<evidence type="ECO:0000313" key="3">
    <source>
        <dbReference type="EMBL" id="AIA77086.1"/>
    </source>
</evidence>
<feature type="chain" id="PRO_5002410207" evidence="2">
    <location>
        <begin position="17"/>
        <end position="166"/>
    </location>
</feature>
<feature type="transmembrane region" description="Helical" evidence="1">
    <location>
        <begin position="134"/>
        <end position="156"/>
    </location>
</feature>
<feature type="transmembrane region" description="Helical" evidence="1">
    <location>
        <begin position="51"/>
        <end position="72"/>
    </location>
</feature>
<protein>
    <submittedName>
        <fullName evidence="3">NADH dehydrogenase subunit 6</fullName>
    </submittedName>
</protein>
<reference evidence="3" key="1">
    <citation type="journal article" date="2015" name="J. Nat. Hist.">
        <title>Molecular phylogeny of Acanthochitonina (Mollusca: Polyplacophora: Chitonida): three new mitochondrial genomes, rearranged gene orders and systematics.</title>
        <authorList>
            <person name="Irisarri I."/>
            <person name="Eernisse D.J."/>
            <person name="Zardoya R."/>
        </authorList>
    </citation>
    <scope>NUCLEOTIDE SEQUENCE</scope>
</reference>
<proteinExistence type="predicted"/>
<keyword evidence="1" id="KW-1133">Transmembrane helix</keyword>
<gene>
    <name evidence="3" type="primary">nad6</name>
</gene>
<evidence type="ECO:0000256" key="1">
    <source>
        <dbReference type="SAM" id="Phobius"/>
    </source>
</evidence>
<feature type="signal peptide" evidence="2">
    <location>
        <begin position="1"/>
        <end position="16"/>
    </location>
</feature>